<protein>
    <submittedName>
        <fullName evidence="2">Uncharacterized protein</fullName>
    </submittedName>
</protein>
<feature type="region of interest" description="Disordered" evidence="1">
    <location>
        <begin position="1"/>
        <end position="27"/>
    </location>
</feature>
<reference evidence="2" key="1">
    <citation type="submission" date="2019-05" db="EMBL/GenBank/DDBJ databases">
        <title>The de novo reference genome and transcriptome assemblies of the wild tomato species Solanum chilense.</title>
        <authorList>
            <person name="Stam R."/>
            <person name="Nosenko T."/>
            <person name="Hoerger A.C."/>
            <person name="Stephan W."/>
            <person name="Seidel M.A."/>
            <person name="Kuhn J.M.M."/>
            <person name="Haberer G."/>
            <person name="Tellier A."/>
        </authorList>
    </citation>
    <scope>NUCLEOTIDE SEQUENCE</scope>
    <source>
        <tissue evidence="2">Mature leaves</tissue>
    </source>
</reference>
<organism evidence="2">
    <name type="scientific">Solanum chilense</name>
    <name type="common">Tomato</name>
    <name type="synonym">Lycopersicon chilense</name>
    <dbReference type="NCBI Taxonomy" id="4083"/>
    <lineage>
        <taxon>Eukaryota</taxon>
        <taxon>Viridiplantae</taxon>
        <taxon>Streptophyta</taxon>
        <taxon>Embryophyta</taxon>
        <taxon>Tracheophyta</taxon>
        <taxon>Spermatophyta</taxon>
        <taxon>Magnoliopsida</taxon>
        <taxon>eudicotyledons</taxon>
        <taxon>Gunneridae</taxon>
        <taxon>Pentapetalae</taxon>
        <taxon>asterids</taxon>
        <taxon>lamiids</taxon>
        <taxon>Solanales</taxon>
        <taxon>Solanaceae</taxon>
        <taxon>Solanoideae</taxon>
        <taxon>Solaneae</taxon>
        <taxon>Solanum</taxon>
        <taxon>Solanum subgen. Lycopersicon</taxon>
    </lineage>
</organism>
<evidence type="ECO:0000313" key="2">
    <source>
        <dbReference type="EMBL" id="TMX02342.1"/>
    </source>
</evidence>
<name>A0A6N2CC05_SOLCI</name>
<gene>
    <name evidence="2" type="ORF">EJD97_021900</name>
</gene>
<dbReference type="AlphaFoldDB" id="A0A6N2CC05"/>
<comment type="caution">
    <text evidence="2">The sequence shown here is derived from an EMBL/GenBank/DDBJ whole genome shotgun (WGS) entry which is preliminary data.</text>
</comment>
<sequence>MNTRRTVARRVEEKDVNDEKPPQVEQVPQGDKVLIVEGGNNIPMVPPELTNRDIREVLLSFARSVTTKVNLSMDPRVNVMESPMTSRLGDFVRMKPLIFLVSKIGEDPQEFLYGVY</sequence>
<dbReference type="EMBL" id="RXGB01000678">
    <property type="protein sequence ID" value="TMX02342.1"/>
    <property type="molecule type" value="Genomic_DNA"/>
</dbReference>
<accession>A0A6N2CC05</accession>
<evidence type="ECO:0000256" key="1">
    <source>
        <dbReference type="SAM" id="MobiDB-lite"/>
    </source>
</evidence>
<proteinExistence type="predicted"/>
<feature type="compositionally biased region" description="Basic and acidic residues" evidence="1">
    <location>
        <begin position="9"/>
        <end position="22"/>
    </location>
</feature>